<evidence type="ECO:0000259" key="10">
    <source>
        <dbReference type="Pfam" id="PF01656"/>
    </source>
</evidence>
<comment type="cofactor">
    <cofactor evidence="1 9">
        <name>Mg(2+)</name>
        <dbReference type="ChEBI" id="CHEBI:18420"/>
    </cofactor>
</comment>
<keyword evidence="7 9" id="KW-0460">Magnesium</keyword>
<dbReference type="SUPFAM" id="SSF52540">
    <property type="entry name" value="P-loop containing nucleoside triphosphate hydrolases"/>
    <property type="match status" value="1"/>
</dbReference>
<dbReference type="HAMAP" id="MF_00027">
    <property type="entry name" value="CobB_CbiA"/>
    <property type="match status" value="1"/>
</dbReference>
<dbReference type="InterPro" id="IPR029062">
    <property type="entry name" value="Class_I_gatase-like"/>
</dbReference>
<accession>A0ABT6Q2Z1</accession>
<keyword evidence="4 9" id="KW-0436">Ligase</keyword>
<dbReference type="EC" id="6.3.5.11" evidence="9"/>
<dbReference type="InterPro" id="IPR004484">
    <property type="entry name" value="CbiA/CobB_synth"/>
</dbReference>
<evidence type="ECO:0000256" key="7">
    <source>
        <dbReference type="ARBA" id="ARBA00022842"/>
    </source>
</evidence>
<reference evidence="12" key="1">
    <citation type="submission" date="2023-05" db="EMBL/GenBank/DDBJ databases">
        <title>Whole genome sequence of Commensalibacter sp.</title>
        <authorList>
            <person name="Charoenyingcharoen P."/>
            <person name="Yukphan P."/>
        </authorList>
    </citation>
    <scope>NUCLEOTIDE SEQUENCE</scope>
    <source>
        <strain evidence="12">TBRC 16381</strain>
    </source>
</reference>
<evidence type="ECO:0000256" key="3">
    <source>
        <dbReference type="ARBA" id="ARBA00022573"/>
    </source>
</evidence>
<dbReference type="RefSeq" id="WP_281448057.1">
    <property type="nucleotide sequence ID" value="NZ_JASBAO010000001.1"/>
</dbReference>
<evidence type="ECO:0000256" key="1">
    <source>
        <dbReference type="ARBA" id="ARBA00001946"/>
    </source>
</evidence>
<evidence type="ECO:0000256" key="2">
    <source>
        <dbReference type="ARBA" id="ARBA00006205"/>
    </source>
</evidence>
<dbReference type="Gene3D" id="3.40.50.300">
    <property type="entry name" value="P-loop containing nucleotide triphosphate hydrolases"/>
    <property type="match status" value="1"/>
</dbReference>
<comment type="catalytic activity">
    <reaction evidence="9">
        <text>cob(II)yrinate + 2 L-glutamine + 2 ATP + 2 H2O = cob(II)yrinate a,c diamide + 2 L-glutamate + 2 ADP + 2 phosphate + 2 H(+)</text>
        <dbReference type="Rhea" id="RHEA:26289"/>
        <dbReference type="ChEBI" id="CHEBI:15377"/>
        <dbReference type="ChEBI" id="CHEBI:15378"/>
        <dbReference type="ChEBI" id="CHEBI:29985"/>
        <dbReference type="ChEBI" id="CHEBI:30616"/>
        <dbReference type="ChEBI" id="CHEBI:43474"/>
        <dbReference type="ChEBI" id="CHEBI:58359"/>
        <dbReference type="ChEBI" id="CHEBI:58537"/>
        <dbReference type="ChEBI" id="CHEBI:58894"/>
        <dbReference type="ChEBI" id="CHEBI:456216"/>
        <dbReference type="EC" id="6.3.5.11"/>
    </reaction>
</comment>
<sequence>MTYSDQNAKGFIIAAPKSSSGKTTLTLGLLTALRRQNINVRAAKSGPDYIDPAFHKVATQKTSFNLDSWAMPHTLLDNLFIKTIQDSELTIIESSMGFFDGIETQDGQRGCGADLAIRYHLPVILVIDITGQAQSAAATAYGFATIHPDIHVKGVIFNNVASPRHHASTEAAFKRIGIPVLGSIPRDPSLHLPTRHLGLIQAKEHPDLDKHLNYLADIIEKHVNIEALLSLHSPLTLPHFNQNIVAIPPPGQRIAIAKDIAFSFIYPHLLDGWRQQGASLHFFSPMDNMPPPHDCDCCWLPGGYPELYAGQLANADRFIKGLQLFAQHKAVHGECGGYMVMGQRLIDKDGISHNMTGLLSHSCSYENRKIHLGYRRATITHQGHCHIIHGHEFHYATVIDPGNDLPYAELSDGTGNPIGPEGGRRHLSTGCFFHSIAVQP</sequence>
<comment type="similarity">
    <text evidence="2">Belongs to the CobB/CobQ family. CobQ subfamily.</text>
</comment>
<comment type="caution">
    <text evidence="12">The sequence shown here is derived from an EMBL/GenBank/DDBJ whole genome shotgun (WGS) entry which is preliminary data.</text>
</comment>
<keyword evidence="13" id="KW-1185">Reference proteome</keyword>
<feature type="site" description="Increases nucleophilicity of active site Cys" evidence="9">
    <location>
        <position position="434"/>
    </location>
</feature>
<feature type="domain" description="CobB/CobQ-like glutamine amidotransferase" evidence="11">
    <location>
        <begin position="253"/>
        <end position="437"/>
    </location>
</feature>
<evidence type="ECO:0000256" key="6">
    <source>
        <dbReference type="ARBA" id="ARBA00022840"/>
    </source>
</evidence>
<dbReference type="Pfam" id="PF07685">
    <property type="entry name" value="GATase_3"/>
    <property type="match status" value="1"/>
</dbReference>
<evidence type="ECO:0000313" key="12">
    <source>
        <dbReference type="EMBL" id="MDI2090941.1"/>
    </source>
</evidence>
<dbReference type="EMBL" id="JASBAO010000001">
    <property type="protein sequence ID" value="MDI2090941.1"/>
    <property type="molecule type" value="Genomic_DNA"/>
</dbReference>
<evidence type="ECO:0000259" key="11">
    <source>
        <dbReference type="Pfam" id="PF07685"/>
    </source>
</evidence>
<protein>
    <recommendedName>
        <fullName evidence="9">Cobyrinate a,c-diamide synthase</fullName>
        <ecNumber evidence="9">6.3.5.11</ecNumber>
    </recommendedName>
    <alternativeName>
        <fullName evidence="9">Cobyrinic acid a,c-diamide synthetase</fullName>
    </alternativeName>
</protein>
<name>A0ABT6Q2Z1_9PROT</name>
<dbReference type="PANTHER" id="PTHR43873">
    <property type="entry name" value="COBYRINATE A,C-DIAMIDE SYNTHASE"/>
    <property type="match status" value="1"/>
</dbReference>
<evidence type="ECO:0000313" key="13">
    <source>
        <dbReference type="Proteomes" id="UP001431634"/>
    </source>
</evidence>
<keyword evidence="3 9" id="KW-0169">Cobalamin biosynthesis</keyword>
<dbReference type="InterPro" id="IPR011698">
    <property type="entry name" value="GATase_3"/>
</dbReference>
<proteinExistence type="inferred from homology"/>
<keyword evidence="8 9" id="KW-0315">Glutamine amidotransferase</keyword>
<gene>
    <name evidence="9" type="primary">cbiA</name>
    <name evidence="12" type="ORF">QJV27_06075</name>
</gene>
<keyword evidence="6 9" id="KW-0067">ATP-binding</keyword>
<feature type="active site" description="Nucleophile" evidence="9">
    <location>
        <position position="335"/>
    </location>
</feature>
<dbReference type="InterPro" id="IPR002586">
    <property type="entry name" value="CobQ/CobB/MinD/ParA_Nub-bd_dom"/>
</dbReference>
<comment type="function">
    <text evidence="9">Catalyzes the ATP-dependent amidation of the two carboxylate groups at positions a and c of cobyrinate, using either L-glutamine or ammonia as the nitrogen source.</text>
</comment>
<comment type="pathway">
    <text evidence="9">Cofactor biosynthesis; adenosylcobalamin biosynthesis; cob(II)yrinate a,c-diamide from sirohydrochlorin (anaerobic route): step 10/10.</text>
</comment>
<comment type="domain">
    <text evidence="9">Comprises of two domains. The C-terminal domain contains the binding site for glutamine and catalyzes the hydrolysis of this substrate to glutamate and ammonia. The N-terminal domain is anticipated to bind ATP and cobyrinate and catalyzes the ultimate synthesis of the diamide product. The ammonia produced via the glutaminase domain is probably translocated to the adjacent domain via a molecular tunnel, where it reacts with an activated intermediate.</text>
</comment>
<dbReference type="Proteomes" id="UP001431634">
    <property type="component" value="Unassembled WGS sequence"/>
</dbReference>
<dbReference type="NCBIfam" id="NF002204">
    <property type="entry name" value="PRK01077.1"/>
    <property type="match status" value="1"/>
</dbReference>
<dbReference type="PANTHER" id="PTHR43873:SF1">
    <property type="entry name" value="COBYRINATE A,C-DIAMIDE SYNTHASE"/>
    <property type="match status" value="1"/>
</dbReference>
<dbReference type="InterPro" id="IPR027417">
    <property type="entry name" value="P-loop_NTPase"/>
</dbReference>
<feature type="domain" description="CobQ/CobB/MinD/ParA nucleotide binding" evidence="10">
    <location>
        <begin position="12"/>
        <end position="196"/>
    </location>
</feature>
<dbReference type="SUPFAM" id="SSF52317">
    <property type="entry name" value="Class I glutamine amidotransferase-like"/>
    <property type="match status" value="1"/>
</dbReference>
<keyword evidence="5 9" id="KW-0547">Nucleotide-binding</keyword>
<dbReference type="Pfam" id="PF01656">
    <property type="entry name" value="CbiA"/>
    <property type="match status" value="1"/>
</dbReference>
<evidence type="ECO:0000256" key="9">
    <source>
        <dbReference type="HAMAP-Rule" id="MF_00027"/>
    </source>
</evidence>
<comment type="similarity">
    <text evidence="9">Belongs to the CobB/CbiA family.</text>
</comment>
<evidence type="ECO:0000256" key="8">
    <source>
        <dbReference type="ARBA" id="ARBA00022962"/>
    </source>
</evidence>
<comment type="miscellaneous">
    <text evidence="9">The a and c carboxylates of cobyrinate are activated for nucleophilic attack via formation of a phosphorylated intermediate by ATP. CbiA catalyzes first the amidation of the c-carboxylate, and then that of the a-carboxylate.</text>
</comment>
<organism evidence="12 13">
    <name type="scientific">Commensalibacter oyaizuii</name>
    <dbReference type="NCBI Taxonomy" id="3043873"/>
    <lineage>
        <taxon>Bacteria</taxon>
        <taxon>Pseudomonadati</taxon>
        <taxon>Pseudomonadota</taxon>
        <taxon>Alphaproteobacteria</taxon>
        <taxon>Acetobacterales</taxon>
        <taxon>Acetobacteraceae</taxon>
    </lineage>
</organism>
<dbReference type="NCBIfam" id="TIGR00379">
    <property type="entry name" value="cobB"/>
    <property type="match status" value="1"/>
</dbReference>
<dbReference type="PROSITE" id="PS51274">
    <property type="entry name" value="GATASE_COBBQ"/>
    <property type="match status" value="1"/>
</dbReference>
<evidence type="ECO:0000256" key="5">
    <source>
        <dbReference type="ARBA" id="ARBA00022741"/>
    </source>
</evidence>
<evidence type="ECO:0000256" key="4">
    <source>
        <dbReference type="ARBA" id="ARBA00022598"/>
    </source>
</evidence>